<sequence length="221" mass="24635">MVTVTVAAMNMRGAHAVVRGNALKINVTSAQRKDSRHRALFSPMHVEPYEAADGHVYACFENWWQSLKEFEGVDHATSVEWWRKLRVPKRRNPGLKGKSVLGAVHPGSPGDRVQYITSRIDIYVPEYMELLERRGATLELQRLRGAAVAYDTVAFFDFDGPRDAGTGAPLSLVLTEELFVQKLFDPTFPFGHGYVVAAMYAGFDIAALLQRARLEAATRVA</sequence>
<name>A0AB34ITV4_PRYPA</name>
<keyword evidence="2" id="KW-1185">Reference proteome</keyword>
<dbReference type="InterPro" id="IPR054219">
    <property type="entry name" value="DUF6939"/>
</dbReference>
<proteinExistence type="predicted"/>
<dbReference type="AlphaFoldDB" id="A0AB34ITV4"/>
<evidence type="ECO:0000313" key="2">
    <source>
        <dbReference type="Proteomes" id="UP001515480"/>
    </source>
</evidence>
<dbReference type="EMBL" id="JBGBPQ010000019">
    <property type="protein sequence ID" value="KAL1504778.1"/>
    <property type="molecule type" value="Genomic_DNA"/>
</dbReference>
<organism evidence="1 2">
    <name type="scientific">Prymnesium parvum</name>
    <name type="common">Toxic golden alga</name>
    <dbReference type="NCBI Taxonomy" id="97485"/>
    <lineage>
        <taxon>Eukaryota</taxon>
        <taxon>Haptista</taxon>
        <taxon>Haptophyta</taxon>
        <taxon>Prymnesiophyceae</taxon>
        <taxon>Prymnesiales</taxon>
        <taxon>Prymnesiaceae</taxon>
        <taxon>Prymnesium</taxon>
    </lineage>
</organism>
<gene>
    <name evidence="1" type="ORF">AB1Y20_008553</name>
</gene>
<protein>
    <submittedName>
        <fullName evidence="1">Uncharacterized protein</fullName>
    </submittedName>
</protein>
<reference evidence="1 2" key="1">
    <citation type="journal article" date="2024" name="Science">
        <title>Giant polyketide synthase enzymes in the biosynthesis of giant marine polyether toxins.</title>
        <authorList>
            <person name="Fallon T.R."/>
            <person name="Shende V.V."/>
            <person name="Wierzbicki I.H."/>
            <person name="Pendleton A.L."/>
            <person name="Watervoot N.F."/>
            <person name="Auber R.P."/>
            <person name="Gonzalez D.J."/>
            <person name="Wisecaver J.H."/>
            <person name="Moore B.S."/>
        </authorList>
    </citation>
    <scope>NUCLEOTIDE SEQUENCE [LARGE SCALE GENOMIC DNA]</scope>
    <source>
        <strain evidence="1 2">12B1</strain>
    </source>
</reference>
<accession>A0AB34ITV4</accession>
<dbReference type="Proteomes" id="UP001515480">
    <property type="component" value="Unassembled WGS sequence"/>
</dbReference>
<evidence type="ECO:0000313" key="1">
    <source>
        <dbReference type="EMBL" id="KAL1504778.1"/>
    </source>
</evidence>
<comment type="caution">
    <text evidence="1">The sequence shown here is derived from an EMBL/GenBank/DDBJ whole genome shotgun (WGS) entry which is preliminary data.</text>
</comment>
<dbReference type="Pfam" id="PF22075">
    <property type="entry name" value="DUF6939"/>
    <property type="match status" value="1"/>
</dbReference>